<accession>A0ABZ2K5I2</accession>
<sequence length="428" mass="46684">MPSAVSYGVGASVEEPAPALRYESLYRIGRGGMGVVEVAIQHGPNNAAKIVAFKRLLPEASREARHRNMFLREARLAAMLTHPNVVRALDCGQVNGEVFIAMEFVEGETLSSIFEVLREKGHRVAPAVAAHILALVCDGLHAAHELCDASGVKLNLVHRDVSPHNVMIARDGEVKLLDFGVAKIDASDVLTRTGEVKGKAAYMSPEQVMSDPLDRRSDLYSVGALLFECIAGRRMWEGNEMDVIRELTQGEAPSLQAWAPDAPPDLCQLHARLCARSPDLRPATARDVAEELRAYVIRCGMLPDQWMLEQSLFGLFAAEAHRRRETLRTALAKSSIPEEQKQRLIESVTFRQSAPRSVRPPPPPGAAPAPAMANATPPDALHVPPSWGPSPGARALARRRYALLGVALFAVALLLVAAYCLSMLYLRR</sequence>
<keyword evidence="1" id="KW-0808">Transferase</keyword>
<evidence type="ECO:0000256" key="6">
    <source>
        <dbReference type="SAM" id="MobiDB-lite"/>
    </source>
</evidence>
<dbReference type="GO" id="GO:0004674">
    <property type="term" value="F:protein serine/threonine kinase activity"/>
    <property type="evidence" value="ECO:0007669"/>
    <property type="project" value="UniProtKB-KW"/>
</dbReference>
<feature type="compositionally biased region" description="Low complexity" evidence="6">
    <location>
        <begin position="368"/>
        <end position="380"/>
    </location>
</feature>
<evidence type="ECO:0000259" key="8">
    <source>
        <dbReference type="PROSITE" id="PS50011"/>
    </source>
</evidence>
<dbReference type="PANTHER" id="PTHR43289:SF6">
    <property type="entry name" value="SERINE_THREONINE-PROTEIN KINASE NEKL-3"/>
    <property type="match status" value="1"/>
</dbReference>
<feature type="transmembrane region" description="Helical" evidence="7">
    <location>
        <begin position="401"/>
        <end position="426"/>
    </location>
</feature>
<dbReference type="RefSeq" id="WP_394842669.1">
    <property type="nucleotide sequence ID" value="NZ_CP089982.1"/>
</dbReference>
<evidence type="ECO:0000313" key="10">
    <source>
        <dbReference type="Proteomes" id="UP001379533"/>
    </source>
</evidence>
<dbReference type="InterPro" id="IPR011009">
    <property type="entry name" value="Kinase-like_dom_sf"/>
</dbReference>
<feature type="binding site" evidence="5">
    <location>
        <position position="54"/>
    </location>
    <ligand>
        <name>ATP</name>
        <dbReference type="ChEBI" id="CHEBI:30616"/>
    </ligand>
</feature>
<keyword evidence="10" id="KW-1185">Reference proteome</keyword>
<evidence type="ECO:0000256" key="3">
    <source>
        <dbReference type="ARBA" id="ARBA00022777"/>
    </source>
</evidence>
<feature type="domain" description="Protein kinase" evidence="8">
    <location>
        <begin position="22"/>
        <end position="296"/>
    </location>
</feature>
<organism evidence="9 10">
    <name type="scientific">Pendulispora brunnea</name>
    <dbReference type="NCBI Taxonomy" id="2905690"/>
    <lineage>
        <taxon>Bacteria</taxon>
        <taxon>Pseudomonadati</taxon>
        <taxon>Myxococcota</taxon>
        <taxon>Myxococcia</taxon>
        <taxon>Myxococcales</taxon>
        <taxon>Sorangiineae</taxon>
        <taxon>Pendulisporaceae</taxon>
        <taxon>Pendulispora</taxon>
    </lineage>
</organism>
<keyword evidence="9" id="KW-0723">Serine/threonine-protein kinase</keyword>
<keyword evidence="4 5" id="KW-0067">ATP-binding</keyword>
<dbReference type="InterPro" id="IPR000719">
    <property type="entry name" value="Prot_kinase_dom"/>
</dbReference>
<dbReference type="PANTHER" id="PTHR43289">
    <property type="entry name" value="MITOGEN-ACTIVATED PROTEIN KINASE KINASE KINASE 20-RELATED"/>
    <property type="match status" value="1"/>
</dbReference>
<keyword evidence="7" id="KW-0812">Transmembrane</keyword>
<evidence type="ECO:0000256" key="5">
    <source>
        <dbReference type="PROSITE-ProRule" id="PRU10141"/>
    </source>
</evidence>
<dbReference type="Proteomes" id="UP001379533">
    <property type="component" value="Chromosome"/>
</dbReference>
<dbReference type="InterPro" id="IPR017441">
    <property type="entry name" value="Protein_kinase_ATP_BS"/>
</dbReference>
<evidence type="ECO:0000256" key="1">
    <source>
        <dbReference type="ARBA" id="ARBA00022679"/>
    </source>
</evidence>
<dbReference type="Pfam" id="PF00069">
    <property type="entry name" value="Pkinase"/>
    <property type="match status" value="1"/>
</dbReference>
<keyword evidence="2 5" id="KW-0547">Nucleotide-binding</keyword>
<dbReference type="Gene3D" id="1.10.510.10">
    <property type="entry name" value="Transferase(Phosphotransferase) domain 1"/>
    <property type="match status" value="1"/>
</dbReference>
<dbReference type="Gene3D" id="3.30.200.20">
    <property type="entry name" value="Phosphorylase Kinase, domain 1"/>
    <property type="match status" value="1"/>
</dbReference>
<evidence type="ECO:0000256" key="7">
    <source>
        <dbReference type="SAM" id="Phobius"/>
    </source>
</evidence>
<dbReference type="InterPro" id="IPR008266">
    <property type="entry name" value="Tyr_kinase_AS"/>
</dbReference>
<protein>
    <submittedName>
        <fullName evidence="9">Serine/threonine protein kinase</fullName>
    </submittedName>
</protein>
<keyword evidence="7" id="KW-0472">Membrane</keyword>
<dbReference type="PROSITE" id="PS50011">
    <property type="entry name" value="PROTEIN_KINASE_DOM"/>
    <property type="match status" value="1"/>
</dbReference>
<gene>
    <name evidence="9" type="ORF">LZC95_37055</name>
</gene>
<feature type="compositionally biased region" description="Pro residues" evidence="6">
    <location>
        <begin position="358"/>
        <end position="367"/>
    </location>
</feature>
<evidence type="ECO:0000256" key="4">
    <source>
        <dbReference type="ARBA" id="ARBA00022840"/>
    </source>
</evidence>
<evidence type="ECO:0000256" key="2">
    <source>
        <dbReference type="ARBA" id="ARBA00022741"/>
    </source>
</evidence>
<keyword evidence="7" id="KW-1133">Transmembrane helix</keyword>
<reference evidence="9 10" key="1">
    <citation type="submission" date="2021-12" db="EMBL/GenBank/DDBJ databases">
        <title>Discovery of the Pendulisporaceae a myxobacterial family with distinct sporulation behavior and unique specialized metabolism.</title>
        <authorList>
            <person name="Garcia R."/>
            <person name="Popoff A."/>
            <person name="Bader C.D."/>
            <person name="Loehr J."/>
            <person name="Walesch S."/>
            <person name="Walt C."/>
            <person name="Boldt J."/>
            <person name="Bunk B."/>
            <person name="Haeckl F.J.F.P.J."/>
            <person name="Gunesch A.P."/>
            <person name="Birkelbach J."/>
            <person name="Nuebel U."/>
            <person name="Pietschmann T."/>
            <person name="Bach T."/>
            <person name="Mueller R."/>
        </authorList>
    </citation>
    <scope>NUCLEOTIDE SEQUENCE [LARGE SCALE GENOMIC DNA]</scope>
    <source>
        <strain evidence="9 10">MSr12523</strain>
    </source>
</reference>
<dbReference type="PROSITE" id="PS00107">
    <property type="entry name" value="PROTEIN_KINASE_ATP"/>
    <property type="match status" value="1"/>
</dbReference>
<evidence type="ECO:0000313" key="9">
    <source>
        <dbReference type="EMBL" id="WXA92049.1"/>
    </source>
</evidence>
<dbReference type="PROSITE" id="PS00109">
    <property type="entry name" value="PROTEIN_KINASE_TYR"/>
    <property type="match status" value="1"/>
</dbReference>
<dbReference type="CDD" id="cd14014">
    <property type="entry name" value="STKc_PknB_like"/>
    <property type="match status" value="1"/>
</dbReference>
<dbReference type="EMBL" id="CP089982">
    <property type="protein sequence ID" value="WXA92049.1"/>
    <property type="molecule type" value="Genomic_DNA"/>
</dbReference>
<name>A0ABZ2K5I2_9BACT</name>
<feature type="region of interest" description="Disordered" evidence="6">
    <location>
        <begin position="349"/>
        <end position="386"/>
    </location>
</feature>
<proteinExistence type="predicted"/>
<dbReference type="SUPFAM" id="SSF56112">
    <property type="entry name" value="Protein kinase-like (PK-like)"/>
    <property type="match status" value="1"/>
</dbReference>
<keyword evidence="3 9" id="KW-0418">Kinase</keyword>